<dbReference type="NCBIfam" id="TIGR00589">
    <property type="entry name" value="ogt"/>
    <property type="match status" value="1"/>
</dbReference>
<evidence type="ECO:0000256" key="1">
    <source>
        <dbReference type="ARBA" id="ARBA00001286"/>
    </source>
</evidence>
<organism evidence="10 11">
    <name type="scientific">Lentilactobacillus parabuchneri DSM 5707 = NBRC 107865</name>
    <dbReference type="NCBI Taxonomy" id="1423784"/>
    <lineage>
        <taxon>Bacteria</taxon>
        <taxon>Bacillati</taxon>
        <taxon>Bacillota</taxon>
        <taxon>Bacilli</taxon>
        <taxon>Lactobacillales</taxon>
        <taxon>Lactobacillaceae</taxon>
        <taxon>Lentilactobacillus</taxon>
    </lineage>
</organism>
<comment type="catalytic activity">
    <reaction evidence="1">
        <text>a 4-O-methyl-thymidine in DNA + L-cysteinyl-[protein] = a thymidine in DNA + S-methyl-L-cysteinyl-[protein]</text>
        <dbReference type="Rhea" id="RHEA:53428"/>
        <dbReference type="Rhea" id="RHEA-COMP:10131"/>
        <dbReference type="Rhea" id="RHEA-COMP:10132"/>
        <dbReference type="Rhea" id="RHEA-COMP:13555"/>
        <dbReference type="Rhea" id="RHEA-COMP:13556"/>
        <dbReference type="ChEBI" id="CHEBI:29950"/>
        <dbReference type="ChEBI" id="CHEBI:82612"/>
        <dbReference type="ChEBI" id="CHEBI:137386"/>
        <dbReference type="ChEBI" id="CHEBI:137387"/>
        <dbReference type="EC" id="2.1.1.63"/>
    </reaction>
</comment>
<evidence type="ECO:0000256" key="3">
    <source>
        <dbReference type="ARBA" id="ARBA00011918"/>
    </source>
</evidence>
<evidence type="ECO:0000259" key="9">
    <source>
        <dbReference type="Pfam" id="PF01035"/>
    </source>
</evidence>
<dbReference type="Pfam" id="PF01035">
    <property type="entry name" value="DNA_binding_1"/>
    <property type="match status" value="1"/>
</dbReference>
<evidence type="ECO:0000256" key="5">
    <source>
        <dbReference type="ARBA" id="ARBA00022679"/>
    </source>
</evidence>
<evidence type="ECO:0000256" key="7">
    <source>
        <dbReference type="ARBA" id="ARBA00023204"/>
    </source>
</evidence>
<accession>A0A0R1YVZ0</accession>
<evidence type="ECO:0000256" key="4">
    <source>
        <dbReference type="ARBA" id="ARBA00022603"/>
    </source>
</evidence>
<dbReference type="PROSITE" id="PS00374">
    <property type="entry name" value="MGMT"/>
    <property type="match status" value="1"/>
</dbReference>
<reference evidence="10 11" key="1">
    <citation type="journal article" date="2015" name="Genome Announc.">
        <title>Expanding the biotechnology potential of lactobacilli through comparative genomics of 213 strains and associated genera.</title>
        <authorList>
            <person name="Sun Z."/>
            <person name="Harris H.M."/>
            <person name="McCann A."/>
            <person name="Guo C."/>
            <person name="Argimon S."/>
            <person name="Zhang W."/>
            <person name="Yang X."/>
            <person name="Jeffery I.B."/>
            <person name="Cooney J.C."/>
            <person name="Kagawa T.F."/>
            <person name="Liu W."/>
            <person name="Song Y."/>
            <person name="Salvetti E."/>
            <person name="Wrobel A."/>
            <person name="Rasinkangas P."/>
            <person name="Parkhill J."/>
            <person name="Rea M.C."/>
            <person name="O'Sullivan O."/>
            <person name="Ritari J."/>
            <person name="Douillard F.P."/>
            <person name="Paul Ross R."/>
            <person name="Yang R."/>
            <person name="Briner A.E."/>
            <person name="Felis G.E."/>
            <person name="de Vos W.M."/>
            <person name="Barrangou R."/>
            <person name="Klaenhammer T.R."/>
            <person name="Caufield P.W."/>
            <person name="Cui Y."/>
            <person name="Zhang H."/>
            <person name="O'Toole P.W."/>
        </authorList>
    </citation>
    <scope>NUCLEOTIDE SEQUENCE [LARGE SCALE GENOMIC DNA]</scope>
    <source>
        <strain evidence="10 11">DSM 5707</strain>
    </source>
</reference>
<dbReference type="EMBL" id="AZGK01000004">
    <property type="protein sequence ID" value="KRM46791.1"/>
    <property type="molecule type" value="Genomic_DNA"/>
</dbReference>
<dbReference type="InterPro" id="IPR001497">
    <property type="entry name" value="MethylDNA_cys_MeTrfase_AS"/>
</dbReference>
<dbReference type="PANTHER" id="PTHR10815">
    <property type="entry name" value="METHYLATED-DNA--PROTEIN-CYSTEINE METHYLTRANSFERASE"/>
    <property type="match status" value="1"/>
</dbReference>
<dbReference type="GO" id="GO:0032259">
    <property type="term" value="P:methylation"/>
    <property type="evidence" value="ECO:0007669"/>
    <property type="project" value="UniProtKB-KW"/>
</dbReference>
<dbReference type="PANTHER" id="PTHR10815:SF12">
    <property type="entry name" value="METHYLATED-DNA--PROTEIN-CYSTEINE METHYLTRANSFERASE, INDUCIBLE"/>
    <property type="match status" value="1"/>
</dbReference>
<sequence>MKKLYWESMEVNNQKFFFTVTDKGLNFVSSPGKYLSEIFDFYPENRYEYQFLYDETVTGDYLDELTDYFDKKRKKFELPLDLDGYGTKLQHEVWSEIQKIPYGQTMTYKQLAENVGRKRAIRPVAHAVAINPVLIVIPCHRVVRANGDIGDYRGGKESKKALLEFEQKPVEKQSLIKKLPLPKLSQLGKPDL</sequence>
<evidence type="ECO:0000256" key="6">
    <source>
        <dbReference type="ARBA" id="ARBA00022763"/>
    </source>
</evidence>
<dbReference type="GO" id="GO:0003908">
    <property type="term" value="F:methylated-DNA-[protein]-cysteine S-methyltransferase activity"/>
    <property type="evidence" value="ECO:0007669"/>
    <property type="project" value="UniProtKB-EC"/>
</dbReference>
<dbReference type="GeneID" id="69802307"/>
<feature type="domain" description="Methylated-DNA-[protein]-cysteine S-methyltransferase DNA binding" evidence="9">
    <location>
        <begin position="89"/>
        <end position="167"/>
    </location>
</feature>
<dbReference type="PATRIC" id="fig|1423784.4.peg.1737"/>
<name>A0A0R1YVZ0_9LACO</name>
<dbReference type="InterPro" id="IPR036388">
    <property type="entry name" value="WH-like_DNA-bd_sf"/>
</dbReference>
<keyword evidence="4 10" id="KW-0489">Methyltransferase</keyword>
<keyword evidence="7" id="KW-0234">DNA repair</keyword>
<evidence type="ECO:0000313" key="10">
    <source>
        <dbReference type="EMBL" id="KRM46791.1"/>
    </source>
</evidence>
<dbReference type="InterPro" id="IPR036217">
    <property type="entry name" value="MethylDNA_cys_MeTrfase_DNAb"/>
</dbReference>
<dbReference type="CDD" id="cd06445">
    <property type="entry name" value="ATase"/>
    <property type="match status" value="1"/>
</dbReference>
<dbReference type="InterPro" id="IPR014048">
    <property type="entry name" value="MethylDNA_cys_MeTrfase_DNA-bd"/>
</dbReference>
<evidence type="ECO:0000256" key="2">
    <source>
        <dbReference type="ARBA" id="ARBA00008711"/>
    </source>
</evidence>
<dbReference type="EC" id="2.1.1.63" evidence="3"/>
<evidence type="ECO:0000313" key="11">
    <source>
        <dbReference type="Proteomes" id="UP000051957"/>
    </source>
</evidence>
<dbReference type="GO" id="GO:0006281">
    <property type="term" value="P:DNA repair"/>
    <property type="evidence" value="ECO:0007669"/>
    <property type="project" value="UniProtKB-KW"/>
</dbReference>
<proteinExistence type="inferred from homology"/>
<protein>
    <recommendedName>
        <fullName evidence="3">methylated-DNA--[protein]-cysteine S-methyltransferase</fullName>
        <ecNumber evidence="3">2.1.1.63</ecNumber>
    </recommendedName>
</protein>
<dbReference type="RefSeq" id="WP_057909994.1">
    <property type="nucleotide sequence ID" value="NZ_AZGK01000004.1"/>
</dbReference>
<dbReference type="FunFam" id="1.10.10.10:FF:000214">
    <property type="entry name" value="Methylated-DNA--protein-cysteine methyltransferase"/>
    <property type="match status" value="1"/>
</dbReference>
<keyword evidence="5 10" id="KW-0808">Transferase</keyword>
<gene>
    <name evidence="10" type="ORF">FC51_GL001702</name>
</gene>
<dbReference type="AlphaFoldDB" id="A0A0R1YVZ0"/>
<comment type="catalytic activity">
    <reaction evidence="8">
        <text>a 6-O-methyl-2'-deoxyguanosine in DNA + L-cysteinyl-[protein] = S-methyl-L-cysteinyl-[protein] + a 2'-deoxyguanosine in DNA</text>
        <dbReference type="Rhea" id="RHEA:24000"/>
        <dbReference type="Rhea" id="RHEA-COMP:10131"/>
        <dbReference type="Rhea" id="RHEA-COMP:10132"/>
        <dbReference type="Rhea" id="RHEA-COMP:11367"/>
        <dbReference type="Rhea" id="RHEA-COMP:11368"/>
        <dbReference type="ChEBI" id="CHEBI:29950"/>
        <dbReference type="ChEBI" id="CHEBI:82612"/>
        <dbReference type="ChEBI" id="CHEBI:85445"/>
        <dbReference type="ChEBI" id="CHEBI:85448"/>
        <dbReference type="EC" id="2.1.1.63"/>
    </reaction>
</comment>
<dbReference type="Proteomes" id="UP000051957">
    <property type="component" value="Unassembled WGS sequence"/>
</dbReference>
<comment type="caution">
    <text evidence="10">The sequence shown here is derived from an EMBL/GenBank/DDBJ whole genome shotgun (WGS) entry which is preliminary data.</text>
</comment>
<dbReference type="Gene3D" id="1.10.10.10">
    <property type="entry name" value="Winged helix-like DNA-binding domain superfamily/Winged helix DNA-binding domain"/>
    <property type="match status" value="1"/>
</dbReference>
<comment type="similarity">
    <text evidence="2">Belongs to the MGMT family.</text>
</comment>
<evidence type="ECO:0000256" key="8">
    <source>
        <dbReference type="ARBA" id="ARBA00049348"/>
    </source>
</evidence>
<dbReference type="SUPFAM" id="SSF46767">
    <property type="entry name" value="Methylated DNA-protein cysteine methyltransferase, C-terminal domain"/>
    <property type="match status" value="1"/>
</dbReference>
<keyword evidence="6" id="KW-0227">DNA damage</keyword>